<feature type="transmembrane region" description="Helical" evidence="1">
    <location>
        <begin position="135"/>
        <end position="156"/>
    </location>
</feature>
<dbReference type="EMBL" id="FMYT01000003">
    <property type="protein sequence ID" value="SDC22929.1"/>
    <property type="molecule type" value="Genomic_DNA"/>
</dbReference>
<evidence type="ECO:0000313" key="3">
    <source>
        <dbReference type="EMBL" id="SDF72288.1"/>
    </source>
</evidence>
<dbReference type="Proteomes" id="UP000199519">
    <property type="component" value="Unassembled WGS sequence"/>
</dbReference>
<evidence type="ECO:0008006" key="10">
    <source>
        <dbReference type="Google" id="ProtNLM"/>
    </source>
</evidence>
<evidence type="ECO:0000313" key="6">
    <source>
        <dbReference type="Proteomes" id="UP000198612"/>
    </source>
</evidence>
<feature type="transmembrane region" description="Helical" evidence="1">
    <location>
        <begin position="42"/>
        <end position="62"/>
    </location>
</feature>
<evidence type="ECO:0000313" key="5">
    <source>
        <dbReference type="EMBL" id="TDS26792.1"/>
    </source>
</evidence>
<evidence type="ECO:0000313" key="9">
    <source>
        <dbReference type="Proteomes" id="UP000324896"/>
    </source>
</evidence>
<evidence type="ECO:0000313" key="4">
    <source>
        <dbReference type="EMBL" id="SET05972.1"/>
    </source>
</evidence>
<dbReference type="EMBL" id="FOHG01000021">
    <property type="protein sequence ID" value="SET05972.1"/>
    <property type="molecule type" value="Genomic_DNA"/>
</dbReference>
<reference evidence="6 7" key="1">
    <citation type="submission" date="2016-10" db="EMBL/GenBank/DDBJ databases">
        <authorList>
            <person name="Varghese N."/>
            <person name="Submissions S."/>
        </authorList>
    </citation>
    <scope>NUCLEOTIDE SEQUENCE [LARGE SCALE GENOMIC DNA]</scope>
    <source>
        <strain evidence="2 9">WG10</strain>
        <strain evidence="3 7">WG2</strain>
        <strain evidence="4 6">WG5</strain>
    </source>
</reference>
<dbReference type="AlphaFoldDB" id="A0A1G6JVX5"/>
<dbReference type="InterPro" id="IPR010293">
    <property type="entry name" value="Sbt_1"/>
</dbReference>
<feature type="transmembrane region" description="Helical" evidence="1">
    <location>
        <begin position="239"/>
        <end position="262"/>
    </location>
</feature>
<dbReference type="Proteomes" id="UP000324896">
    <property type="component" value="Unassembled WGS sequence"/>
</dbReference>
<evidence type="ECO:0000256" key="1">
    <source>
        <dbReference type="SAM" id="Phobius"/>
    </source>
</evidence>
<feature type="transmembrane region" description="Helical" evidence="1">
    <location>
        <begin position="68"/>
        <end position="91"/>
    </location>
</feature>
<gene>
    <name evidence="5" type="ORF">BY453_13215</name>
    <name evidence="2" type="ORF">SAMN04488597_103148</name>
    <name evidence="3" type="ORF">SAMN04488598_12126</name>
    <name evidence="4" type="ORF">SAMN04515652_12126</name>
</gene>
<evidence type="ECO:0000313" key="7">
    <source>
        <dbReference type="Proteomes" id="UP000199519"/>
    </source>
</evidence>
<dbReference type="Proteomes" id="UP000295758">
    <property type="component" value="Unassembled WGS sequence"/>
</dbReference>
<proteinExistence type="predicted"/>
<accession>A0A1G6JVX5</accession>
<dbReference type="Pfam" id="PF05982">
    <property type="entry name" value="Sbt_1"/>
    <property type="match status" value="1"/>
</dbReference>
<evidence type="ECO:0000313" key="8">
    <source>
        <dbReference type="Proteomes" id="UP000295758"/>
    </source>
</evidence>
<feature type="transmembrane region" description="Helical" evidence="1">
    <location>
        <begin position="203"/>
        <end position="227"/>
    </location>
</feature>
<keyword evidence="1" id="KW-1133">Transmembrane helix</keyword>
<feature type="transmembrane region" description="Helical" evidence="1">
    <location>
        <begin position="268"/>
        <end position="287"/>
    </location>
</feature>
<reference evidence="5 8" key="2">
    <citation type="submission" date="2019-03" db="EMBL/GenBank/DDBJ databases">
        <title>Deep subsurface shale carbon reservoir microbial communities from Ohio and West Virginia, USA.</title>
        <authorList>
            <person name="Wrighton K."/>
        </authorList>
    </citation>
    <scope>NUCLEOTIDE SEQUENCE [LARGE SCALE GENOMIC DNA]</scope>
    <source>
        <strain evidence="5 8">UTICA-S4D12</strain>
    </source>
</reference>
<feature type="transmembrane region" description="Helical" evidence="1">
    <location>
        <begin position="103"/>
        <end position="123"/>
    </location>
</feature>
<dbReference type="EMBL" id="SOAA01000032">
    <property type="protein sequence ID" value="TDS26792.1"/>
    <property type="molecule type" value="Genomic_DNA"/>
</dbReference>
<name>A0A1G6JVX5_9FIRM</name>
<dbReference type="EMBL" id="FNBJ01000021">
    <property type="protein sequence ID" value="SDF72288.1"/>
    <property type="molecule type" value="Genomic_DNA"/>
</dbReference>
<dbReference type="PANTHER" id="PTHR40400:SF1">
    <property type="entry name" value="SLR1512 PROTEIN"/>
    <property type="match status" value="1"/>
</dbReference>
<keyword evidence="1" id="KW-0812">Transmembrane</keyword>
<feature type="transmembrane region" description="Helical" evidence="1">
    <location>
        <begin position="13"/>
        <end position="30"/>
    </location>
</feature>
<keyword evidence="7" id="KW-1185">Reference proteome</keyword>
<dbReference type="Proteomes" id="UP000198612">
    <property type="component" value="Unassembled WGS sequence"/>
</dbReference>
<keyword evidence="1" id="KW-0472">Membrane</keyword>
<sequence>MIIISLQAAIDNILSPAIMFFILGLIAAIIRSDLEIPDSFGAFLTMFILTSIGLKAGIAVRQTGISEIIIPVLAAIIVGAIITFTVYYIMLKIGFDAANAGSIGGHYGACSSVTLTTVIVFLSRMGVNFEEFVPALYPFMDTAALITGIVLGHAGLKKKKIDSDDEYSIKNIIKESLRSKSTVLIIGGLIIGLTAGVKGTEDLMPFYSTAFDGIFTIFMLDIGIITGRRISVLKNVKPVTYLIAIIMPPAQAVIAILIANFIGLSPGGATVFAVLAAGASYISAPAVMRSTFPDSNPSIALGMSLGIIFPFNIILGIPLYYQIAIILS</sequence>
<dbReference type="OrthoDB" id="345121at2"/>
<organism evidence="2 9">
    <name type="scientific">Halanaerobium congolense</name>
    <dbReference type="NCBI Taxonomy" id="54121"/>
    <lineage>
        <taxon>Bacteria</taxon>
        <taxon>Bacillati</taxon>
        <taxon>Bacillota</taxon>
        <taxon>Clostridia</taxon>
        <taxon>Halanaerobiales</taxon>
        <taxon>Halanaerobiaceae</taxon>
        <taxon>Halanaerobium</taxon>
    </lineage>
</organism>
<feature type="transmembrane region" description="Helical" evidence="1">
    <location>
        <begin position="177"/>
        <end position="197"/>
    </location>
</feature>
<protein>
    <recommendedName>
        <fullName evidence="10">Sodium-dependent bicarbonate transport family permease</fullName>
    </recommendedName>
</protein>
<dbReference type="RefSeq" id="WP_073159368.1">
    <property type="nucleotide sequence ID" value="NZ_FMYT01000003.1"/>
</dbReference>
<evidence type="ECO:0000313" key="2">
    <source>
        <dbReference type="EMBL" id="SDC22929.1"/>
    </source>
</evidence>
<feature type="transmembrane region" description="Helical" evidence="1">
    <location>
        <begin position="299"/>
        <end position="321"/>
    </location>
</feature>
<dbReference type="PANTHER" id="PTHR40400">
    <property type="entry name" value="SLR1512 PROTEIN"/>
    <property type="match status" value="1"/>
</dbReference>